<sequence>MTTDNQKNIAEVNHWRGQCLDNFARVERAVISAIEHFSSIKGADQIKLTDTAGSRTRHLRDWLRKSNDPNCKKLAARLDRWSLRERERNEFVHGCFTIRAVPEGEWVLINEVVQIKKGVRVQDSRLYSKAQTEAFLQTLRAERTPLIEELELLKKAVA</sequence>
<accession>A0A6I4V4R3</accession>
<evidence type="ECO:0000313" key="1">
    <source>
        <dbReference type="EMBL" id="MXP47850.1"/>
    </source>
</evidence>
<reference evidence="1 2" key="1">
    <citation type="submission" date="2019-12" db="EMBL/GenBank/DDBJ databases">
        <title>Genomic-based taxomic classification of the family Erythrobacteraceae.</title>
        <authorList>
            <person name="Xu L."/>
        </authorList>
    </citation>
    <scope>NUCLEOTIDE SEQUENCE [LARGE SCALE GENOMIC DNA]</scope>
    <source>
        <strain evidence="1 2">SW-109</strain>
    </source>
</reference>
<organism evidence="1 2">
    <name type="scientific">Pontixanthobacter luteolus</name>
    <dbReference type="NCBI Taxonomy" id="295089"/>
    <lineage>
        <taxon>Bacteria</taxon>
        <taxon>Pseudomonadati</taxon>
        <taxon>Pseudomonadota</taxon>
        <taxon>Alphaproteobacteria</taxon>
        <taxon>Sphingomonadales</taxon>
        <taxon>Erythrobacteraceae</taxon>
        <taxon>Pontixanthobacter</taxon>
    </lineage>
</organism>
<dbReference type="OrthoDB" id="7477678at2"/>
<proteinExistence type="predicted"/>
<keyword evidence="2" id="KW-1185">Reference proteome</keyword>
<name>A0A6I4V4R3_9SPHN</name>
<dbReference type="AlphaFoldDB" id="A0A6I4V4R3"/>
<dbReference type="RefSeq" id="WP_160731099.1">
    <property type="nucleotide sequence ID" value="NZ_CANLWR010000002.1"/>
</dbReference>
<evidence type="ECO:0000313" key="2">
    <source>
        <dbReference type="Proteomes" id="UP000471435"/>
    </source>
</evidence>
<protein>
    <submittedName>
        <fullName evidence="1">Uncharacterized protein</fullName>
    </submittedName>
</protein>
<comment type="caution">
    <text evidence="1">The sequence shown here is derived from an EMBL/GenBank/DDBJ whole genome shotgun (WGS) entry which is preliminary data.</text>
</comment>
<gene>
    <name evidence="1" type="ORF">GRI43_10695</name>
</gene>
<dbReference type="Proteomes" id="UP000471435">
    <property type="component" value="Unassembled WGS sequence"/>
</dbReference>
<dbReference type="EMBL" id="WTYP01000002">
    <property type="protein sequence ID" value="MXP47850.1"/>
    <property type="molecule type" value="Genomic_DNA"/>
</dbReference>